<dbReference type="Proteomes" id="UP001317705">
    <property type="component" value="Chromosome"/>
</dbReference>
<gene>
    <name evidence="1" type="ORF">GURASL_17330</name>
</gene>
<dbReference type="EMBL" id="AP027151">
    <property type="protein sequence ID" value="BDV42810.1"/>
    <property type="molecule type" value="Genomic_DNA"/>
</dbReference>
<organism evidence="1 2">
    <name type="scientific">Geotalea uraniireducens</name>
    <dbReference type="NCBI Taxonomy" id="351604"/>
    <lineage>
        <taxon>Bacteria</taxon>
        <taxon>Pseudomonadati</taxon>
        <taxon>Thermodesulfobacteriota</taxon>
        <taxon>Desulfuromonadia</taxon>
        <taxon>Geobacterales</taxon>
        <taxon>Geobacteraceae</taxon>
        <taxon>Geotalea</taxon>
    </lineage>
</organism>
<accession>A0ABM8EJU9</accession>
<protein>
    <submittedName>
        <fullName evidence="1">Uncharacterized protein</fullName>
    </submittedName>
</protein>
<sequence>MGPPPCGWPDMWARCHVLVRYGGLPLRKELRLRRGTPLWVPGFYWQQRRKIALPLAPSLKSTRFPLMNMVRPF</sequence>
<reference evidence="1 2" key="1">
    <citation type="submission" date="2022-12" db="EMBL/GenBank/DDBJ databases">
        <title>Polyphasic characterization of Geotalea uranireducens NIT-SL11 newly isolated from a complex of sewage sludge and microbially reduced graphene oxide.</title>
        <authorList>
            <person name="Xie L."/>
            <person name="Yoshida N."/>
            <person name="Meng L."/>
        </authorList>
    </citation>
    <scope>NUCLEOTIDE SEQUENCE [LARGE SCALE GENOMIC DNA]</scope>
    <source>
        <strain evidence="1 2">NIT-SL11</strain>
    </source>
</reference>
<proteinExistence type="predicted"/>
<keyword evidence="2" id="KW-1185">Reference proteome</keyword>
<evidence type="ECO:0000313" key="1">
    <source>
        <dbReference type="EMBL" id="BDV42810.1"/>
    </source>
</evidence>
<evidence type="ECO:0000313" key="2">
    <source>
        <dbReference type="Proteomes" id="UP001317705"/>
    </source>
</evidence>
<name>A0ABM8EJU9_9BACT</name>